<dbReference type="AlphaFoldDB" id="A0A078IIP2"/>
<keyword evidence="3" id="KW-1185">Reference proteome</keyword>
<name>A0A078IIP2_BRANA</name>
<feature type="compositionally biased region" description="Polar residues" evidence="1">
    <location>
        <begin position="13"/>
        <end position="23"/>
    </location>
</feature>
<dbReference type="Gramene" id="CDY49836">
    <property type="protein sequence ID" value="CDY49836"/>
    <property type="gene ID" value="GSBRNA2T00093898001"/>
</dbReference>
<gene>
    <name evidence="2" type="primary">BnaC01g34680D</name>
    <name evidence="2" type="ORF">GSBRNA2T00093898001</name>
</gene>
<dbReference type="EMBL" id="LK032862">
    <property type="protein sequence ID" value="CDY49836.1"/>
    <property type="molecule type" value="Genomic_DNA"/>
</dbReference>
<protein>
    <submittedName>
        <fullName evidence="2">BnaC01g34680D protein</fullName>
    </submittedName>
</protein>
<organism evidence="2 3">
    <name type="scientific">Brassica napus</name>
    <name type="common">Rape</name>
    <dbReference type="NCBI Taxonomy" id="3708"/>
    <lineage>
        <taxon>Eukaryota</taxon>
        <taxon>Viridiplantae</taxon>
        <taxon>Streptophyta</taxon>
        <taxon>Embryophyta</taxon>
        <taxon>Tracheophyta</taxon>
        <taxon>Spermatophyta</taxon>
        <taxon>Magnoliopsida</taxon>
        <taxon>eudicotyledons</taxon>
        <taxon>Gunneridae</taxon>
        <taxon>Pentapetalae</taxon>
        <taxon>rosids</taxon>
        <taxon>malvids</taxon>
        <taxon>Brassicales</taxon>
        <taxon>Brassicaceae</taxon>
        <taxon>Brassiceae</taxon>
        <taxon>Brassica</taxon>
    </lineage>
</organism>
<dbReference type="PaxDb" id="3708-A0A078IIP2"/>
<accession>A0A078IIP2</accession>
<evidence type="ECO:0000313" key="2">
    <source>
        <dbReference type="EMBL" id="CDY49836.1"/>
    </source>
</evidence>
<proteinExistence type="predicted"/>
<feature type="region of interest" description="Disordered" evidence="1">
    <location>
        <begin position="1"/>
        <end position="23"/>
    </location>
</feature>
<evidence type="ECO:0000256" key="1">
    <source>
        <dbReference type="SAM" id="MobiDB-lite"/>
    </source>
</evidence>
<dbReference type="Proteomes" id="UP000028999">
    <property type="component" value="Unassembled WGS sequence"/>
</dbReference>
<reference evidence="2 3" key="1">
    <citation type="journal article" date="2014" name="Science">
        <title>Plant genetics. Early allopolyploid evolution in the post-Neolithic Brassica napus oilseed genome.</title>
        <authorList>
            <person name="Chalhoub B."/>
            <person name="Denoeud F."/>
            <person name="Liu S."/>
            <person name="Parkin I.A."/>
            <person name="Tang H."/>
            <person name="Wang X."/>
            <person name="Chiquet J."/>
            <person name="Belcram H."/>
            <person name="Tong C."/>
            <person name="Samans B."/>
            <person name="Correa M."/>
            <person name="Da Silva C."/>
            <person name="Just J."/>
            <person name="Falentin C."/>
            <person name="Koh C.S."/>
            <person name="Le Clainche I."/>
            <person name="Bernard M."/>
            <person name="Bento P."/>
            <person name="Noel B."/>
            <person name="Labadie K."/>
            <person name="Alberti A."/>
            <person name="Charles M."/>
            <person name="Arnaud D."/>
            <person name="Guo H."/>
            <person name="Daviaud C."/>
            <person name="Alamery S."/>
            <person name="Jabbari K."/>
            <person name="Zhao M."/>
            <person name="Edger P.P."/>
            <person name="Chelaifa H."/>
            <person name="Tack D."/>
            <person name="Lassalle G."/>
            <person name="Mestiri I."/>
            <person name="Schnel N."/>
            <person name="Le Paslier M.C."/>
            <person name="Fan G."/>
            <person name="Renault V."/>
            <person name="Bayer P.E."/>
            <person name="Golicz A.A."/>
            <person name="Manoli S."/>
            <person name="Lee T.H."/>
            <person name="Thi V.H."/>
            <person name="Chalabi S."/>
            <person name="Hu Q."/>
            <person name="Fan C."/>
            <person name="Tollenaere R."/>
            <person name="Lu Y."/>
            <person name="Battail C."/>
            <person name="Shen J."/>
            <person name="Sidebottom C.H."/>
            <person name="Wang X."/>
            <person name="Canaguier A."/>
            <person name="Chauveau A."/>
            <person name="Berard A."/>
            <person name="Deniot G."/>
            <person name="Guan M."/>
            <person name="Liu Z."/>
            <person name="Sun F."/>
            <person name="Lim Y.P."/>
            <person name="Lyons E."/>
            <person name="Town C.D."/>
            <person name="Bancroft I."/>
            <person name="Wang X."/>
            <person name="Meng J."/>
            <person name="Ma J."/>
            <person name="Pires J.C."/>
            <person name="King G.J."/>
            <person name="Brunel D."/>
            <person name="Delourme R."/>
            <person name="Renard M."/>
            <person name="Aury J.M."/>
            <person name="Adams K.L."/>
            <person name="Batley J."/>
            <person name="Snowdon R.J."/>
            <person name="Tost J."/>
            <person name="Edwards D."/>
            <person name="Zhou Y."/>
            <person name="Hua W."/>
            <person name="Sharpe A.G."/>
            <person name="Paterson A.H."/>
            <person name="Guan C."/>
            <person name="Wincker P."/>
        </authorList>
    </citation>
    <scope>NUCLEOTIDE SEQUENCE [LARGE SCALE GENOMIC DNA]</scope>
    <source>
        <strain evidence="3">cv. Darmor-bzh</strain>
    </source>
</reference>
<sequence>MFNQETRIHASVGDNSSENLKTI</sequence>
<evidence type="ECO:0000313" key="3">
    <source>
        <dbReference type="Proteomes" id="UP000028999"/>
    </source>
</evidence>